<gene>
    <name evidence="9" type="ORF">OU798_02870</name>
</gene>
<evidence type="ECO:0000259" key="7">
    <source>
        <dbReference type="Pfam" id="PF02687"/>
    </source>
</evidence>
<feature type="domain" description="ABC3 transporter permease C-terminal" evidence="7">
    <location>
        <begin position="683"/>
        <end position="796"/>
    </location>
</feature>
<dbReference type="InterPro" id="IPR025857">
    <property type="entry name" value="MacB_PCD"/>
</dbReference>
<evidence type="ECO:0000256" key="4">
    <source>
        <dbReference type="ARBA" id="ARBA00022989"/>
    </source>
</evidence>
<evidence type="ECO:0000256" key="6">
    <source>
        <dbReference type="SAM" id="Phobius"/>
    </source>
</evidence>
<feature type="transmembrane region" description="Helical" evidence="6">
    <location>
        <begin position="342"/>
        <end position="367"/>
    </location>
</feature>
<organism evidence="9 10">
    <name type="scientific">Draconibacterium aestuarii</name>
    <dbReference type="NCBI Taxonomy" id="2998507"/>
    <lineage>
        <taxon>Bacteria</taxon>
        <taxon>Pseudomonadati</taxon>
        <taxon>Bacteroidota</taxon>
        <taxon>Bacteroidia</taxon>
        <taxon>Marinilabiliales</taxon>
        <taxon>Prolixibacteraceae</taxon>
        <taxon>Draconibacterium</taxon>
    </lineage>
</organism>
<feature type="transmembrane region" description="Helical" evidence="6">
    <location>
        <begin position="387"/>
        <end position="414"/>
    </location>
</feature>
<dbReference type="PANTHER" id="PTHR30572">
    <property type="entry name" value="MEMBRANE COMPONENT OF TRANSPORTER-RELATED"/>
    <property type="match status" value="1"/>
</dbReference>
<comment type="subcellular location">
    <subcellularLocation>
        <location evidence="1">Cell membrane</location>
        <topology evidence="1">Multi-pass membrane protein</topology>
    </subcellularLocation>
</comment>
<evidence type="ECO:0000256" key="5">
    <source>
        <dbReference type="ARBA" id="ARBA00023136"/>
    </source>
</evidence>
<keyword evidence="2" id="KW-1003">Cell membrane</keyword>
<reference evidence="9" key="1">
    <citation type="submission" date="2022-11" db="EMBL/GenBank/DDBJ databases">
        <title>Marilongibacter aestuarii gen. nov., sp. nov., isolated from tidal flat sediment.</title>
        <authorList>
            <person name="Jiayan W."/>
        </authorList>
    </citation>
    <scope>NUCLEOTIDE SEQUENCE</scope>
    <source>
        <strain evidence="9">Z1-6</strain>
    </source>
</reference>
<dbReference type="Pfam" id="PF02687">
    <property type="entry name" value="FtsX"/>
    <property type="match status" value="2"/>
</dbReference>
<protein>
    <submittedName>
        <fullName evidence="9">ABC transporter permease</fullName>
    </submittedName>
</protein>
<keyword evidence="3 6" id="KW-0812">Transmembrane</keyword>
<keyword evidence="10" id="KW-1185">Reference proteome</keyword>
<evidence type="ECO:0000313" key="10">
    <source>
        <dbReference type="Proteomes" id="UP001145087"/>
    </source>
</evidence>
<dbReference type="PANTHER" id="PTHR30572:SF18">
    <property type="entry name" value="ABC-TYPE MACROLIDE FAMILY EXPORT SYSTEM PERMEASE COMPONENT 2"/>
    <property type="match status" value="1"/>
</dbReference>
<feature type="transmembrane region" description="Helical" evidence="6">
    <location>
        <begin position="732"/>
        <end position="752"/>
    </location>
</feature>
<proteinExistence type="predicted"/>
<feature type="transmembrane region" description="Helical" evidence="6">
    <location>
        <begin position="295"/>
        <end position="315"/>
    </location>
</feature>
<feature type="domain" description="MacB-like periplasmic core" evidence="8">
    <location>
        <begin position="20"/>
        <end position="240"/>
    </location>
</feature>
<dbReference type="GO" id="GO:0005886">
    <property type="term" value="C:plasma membrane"/>
    <property type="evidence" value="ECO:0007669"/>
    <property type="project" value="UniProtKB-SubCell"/>
</dbReference>
<dbReference type="EMBL" id="JAPOHD010000005">
    <property type="protein sequence ID" value="MCY1719264.1"/>
    <property type="molecule type" value="Genomic_DNA"/>
</dbReference>
<dbReference type="InterPro" id="IPR050250">
    <property type="entry name" value="Macrolide_Exporter_MacB"/>
</dbReference>
<name>A0A9X3J3C6_9BACT</name>
<evidence type="ECO:0000256" key="2">
    <source>
        <dbReference type="ARBA" id="ARBA00022475"/>
    </source>
</evidence>
<accession>A0A9X3J3C6</accession>
<dbReference type="InterPro" id="IPR003838">
    <property type="entry name" value="ABC3_permease_C"/>
</dbReference>
<sequence>MFKLIFKTAIRSILKDKYQSALNIFGLILGFAAFLFIASYFFHEYSFDRFNTKADRIYRCVTKVRMGDTQEALSTSETPLAITTKENLPEVEDATRIYFRKNVLVTVGEHKYVEKNFWYADANVFRIFDFPLLKGNQYEVLAKPNTVVITLNFSEKYFGNADAIGKSIELNDGELYEVTGILDKIPGNSHLQFDMLASFSSVGFSSDYDLMRWGNFRDMFTYVLLQENTDLNKMNNKLQELIMPYYIPMMERNGMSYDDFTSAGNFVEHSLQPLKQVHLNTTFTDSAAIYGNKQLLYALGFIGIMIILIACFNFINLTTARASLRAKEIGIKKIVGSGKGKIIVQVLFETFLQCFVALLGAVVMLSFGLSVLNSYVELNIQFSQFFAWQGMAIMLAILLFVVAMAGIFPSFVIARFNPNEIIKGLAMRWNTKSGYRNVLVSFQFVIFIALIACTIIVKKQVSLLHHQNPGFHKENILVVKNAEKLGTSRQAFKQEIEKNPDVIGASYTNSLPSMFDGSSNPFSKTDKKNQIFLYRVDCDTDFLNTLQIKLLDGRNFKVDAGGERFNAIINKKAAEAFGWTDCDNKVIYDFNNGGNNFNVIGIVEDFHIESLRETIEPMIIRYQETGSYLAVRIRPESAHDAIEKAKSIWGSLNNKTPFEFSFLDESFDNQYKQEVRFGKLVSLFSIISIVIACLGLLGLVSFTLLRKQKEIGIRKVNGANVAEVLAMLNKDFVRWVAVAFMVAIPISYYTMHLWLENFAYKTKLSWWIFALAGMLALGIALLTVSWQSWRAATRNPVEALRYE</sequence>
<dbReference type="RefSeq" id="WP_343331599.1">
    <property type="nucleotide sequence ID" value="NZ_JAPOHD010000005.1"/>
</dbReference>
<comment type="caution">
    <text evidence="9">The sequence shown here is derived from an EMBL/GenBank/DDBJ whole genome shotgun (WGS) entry which is preliminary data.</text>
</comment>
<keyword evidence="4 6" id="KW-1133">Transmembrane helix</keyword>
<evidence type="ECO:0000259" key="8">
    <source>
        <dbReference type="Pfam" id="PF12704"/>
    </source>
</evidence>
<keyword evidence="5 6" id="KW-0472">Membrane</keyword>
<dbReference type="AlphaFoldDB" id="A0A9X3J3C6"/>
<feature type="transmembrane region" description="Helical" evidence="6">
    <location>
        <begin position="435"/>
        <end position="457"/>
    </location>
</feature>
<dbReference type="GO" id="GO:0022857">
    <property type="term" value="F:transmembrane transporter activity"/>
    <property type="evidence" value="ECO:0007669"/>
    <property type="project" value="TreeGrafter"/>
</dbReference>
<feature type="transmembrane region" description="Helical" evidence="6">
    <location>
        <begin position="21"/>
        <end position="42"/>
    </location>
</feature>
<dbReference type="Proteomes" id="UP001145087">
    <property type="component" value="Unassembled WGS sequence"/>
</dbReference>
<evidence type="ECO:0000313" key="9">
    <source>
        <dbReference type="EMBL" id="MCY1719264.1"/>
    </source>
</evidence>
<dbReference type="Pfam" id="PF12704">
    <property type="entry name" value="MacB_PCD"/>
    <property type="match status" value="1"/>
</dbReference>
<feature type="domain" description="ABC3 transporter permease C-terminal" evidence="7">
    <location>
        <begin position="301"/>
        <end position="418"/>
    </location>
</feature>
<evidence type="ECO:0000256" key="1">
    <source>
        <dbReference type="ARBA" id="ARBA00004651"/>
    </source>
</evidence>
<feature type="transmembrane region" description="Helical" evidence="6">
    <location>
        <begin position="764"/>
        <end position="784"/>
    </location>
</feature>
<feature type="transmembrane region" description="Helical" evidence="6">
    <location>
        <begin position="680"/>
        <end position="705"/>
    </location>
</feature>
<evidence type="ECO:0000256" key="3">
    <source>
        <dbReference type="ARBA" id="ARBA00022692"/>
    </source>
</evidence>